<sequence>MTVGVSILLVIVILCRDSHQMWCLDGSDCAISNTCSLCEGAACLRVQRNHLNRVSIALTCLPHDTLIHTYYPEGCKRISLSEIACMCSHREFCNTSSRTTMPLSLLVLSSFIFLIL</sequence>
<feature type="signal peptide" evidence="1">
    <location>
        <begin position="1"/>
        <end position="23"/>
    </location>
</feature>
<dbReference type="EMBL" id="BX284605">
    <property type="protein sequence ID" value="CAE17846.1"/>
    <property type="molecule type" value="Genomic_DNA"/>
</dbReference>
<dbReference type="Bgee" id="WBGene00009969">
    <property type="expression patterns" value="Expressed in larva and 3 other cell types or tissues"/>
</dbReference>
<dbReference type="UCSC" id="F53B7.7">
    <property type="organism name" value="c. elegans"/>
</dbReference>
<protein>
    <submittedName>
        <fullName evidence="2">Activin_recp domain-containing protein</fullName>
    </submittedName>
</protein>
<dbReference type="OMA" id="AMTCLPH"/>
<dbReference type="AGR" id="WB:WBGene00009969"/>
<dbReference type="Proteomes" id="UP000001940">
    <property type="component" value="Chromosome V"/>
</dbReference>
<dbReference type="CTD" id="3565452"/>
<dbReference type="GeneID" id="3565452"/>
<dbReference type="AlphaFoldDB" id="Q7YX03"/>
<dbReference type="OrthoDB" id="5827069at2759"/>
<reference evidence="2 3" key="1">
    <citation type="journal article" date="1998" name="Science">
        <title>Genome sequence of the nematode C. elegans: a platform for investigating biology.</title>
        <authorList>
            <consortium name="The C. elegans sequencing consortium"/>
            <person name="Sulson J.E."/>
            <person name="Waterston R."/>
        </authorList>
    </citation>
    <scope>NUCLEOTIDE SEQUENCE [LARGE SCALE GENOMIC DNA]</scope>
    <source>
        <strain evidence="2 3">Bristol N2</strain>
    </source>
</reference>
<evidence type="ECO:0000313" key="3">
    <source>
        <dbReference type="Proteomes" id="UP000001940"/>
    </source>
</evidence>
<dbReference type="FunCoup" id="Q7YX03">
    <property type="interactions" value="268"/>
</dbReference>
<organism evidence="2 3">
    <name type="scientific">Caenorhabditis elegans</name>
    <dbReference type="NCBI Taxonomy" id="6239"/>
    <lineage>
        <taxon>Eukaryota</taxon>
        <taxon>Metazoa</taxon>
        <taxon>Ecdysozoa</taxon>
        <taxon>Nematoda</taxon>
        <taxon>Chromadorea</taxon>
        <taxon>Rhabditida</taxon>
        <taxon>Rhabditina</taxon>
        <taxon>Rhabditomorpha</taxon>
        <taxon>Rhabditoidea</taxon>
        <taxon>Rhabditidae</taxon>
        <taxon>Peloderinae</taxon>
        <taxon>Caenorhabditis</taxon>
    </lineage>
</organism>
<dbReference type="HOGENOM" id="CLU_2099065_0_0_1"/>
<dbReference type="InParanoid" id="Q7YX03"/>
<dbReference type="PaxDb" id="6239-F53B7.7.1"/>
<dbReference type="KEGG" id="cel:CELE_F53B7.7"/>
<evidence type="ECO:0000256" key="1">
    <source>
        <dbReference type="SAM" id="SignalP"/>
    </source>
</evidence>
<dbReference type="WormBase" id="F53B7.7">
    <property type="protein sequence ID" value="CE34879"/>
    <property type="gene ID" value="WBGene00009969"/>
    <property type="gene designation" value="nssp-65"/>
</dbReference>
<feature type="chain" id="PRO_5004295075" evidence="1">
    <location>
        <begin position="24"/>
        <end position="116"/>
    </location>
</feature>
<name>Q7YX03_CAEEL</name>
<evidence type="ECO:0000313" key="4">
    <source>
        <dbReference type="WormBase" id="F53B7.7"/>
    </source>
</evidence>
<gene>
    <name evidence="2 4" type="primary">nssp-65</name>
    <name evidence="2" type="ORF">CELE_F53B7.7</name>
    <name evidence="4" type="ORF">F53B7.7</name>
</gene>
<keyword evidence="1" id="KW-0732">Signal</keyword>
<dbReference type="RefSeq" id="NP_001023959.1">
    <property type="nucleotide sequence ID" value="NM_001028788.3"/>
</dbReference>
<dbReference type="eggNOG" id="ENOG502TIMA">
    <property type="taxonomic scope" value="Eukaryota"/>
</dbReference>
<proteinExistence type="predicted"/>
<keyword evidence="3" id="KW-1185">Reference proteome</keyword>
<accession>Q7YX03</accession>
<evidence type="ECO:0000313" key="2">
    <source>
        <dbReference type="EMBL" id="CAE17846.1"/>
    </source>
</evidence>